<keyword evidence="4" id="KW-1185">Reference proteome</keyword>
<keyword evidence="1" id="KW-1133">Transmembrane helix</keyword>
<evidence type="ECO:0000259" key="2">
    <source>
        <dbReference type="Pfam" id="PF20153"/>
    </source>
</evidence>
<feature type="transmembrane region" description="Helical" evidence="1">
    <location>
        <begin position="131"/>
        <end position="154"/>
    </location>
</feature>
<protein>
    <recommendedName>
        <fullName evidence="2">DUF6535 domain-containing protein</fullName>
    </recommendedName>
</protein>
<comment type="caution">
    <text evidence="3">The sequence shown here is derived from an EMBL/GenBank/DDBJ whole genome shotgun (WGS) entry which is preliminary data.</text>
</comment>
<dbReference type="AlphaFoldDB" id="A0AAD4QDN6"/>
<name>A0AAD4QDN6_9AGAM</name>
<dbReference type="EMBL" id="JAKELL010000027">
    <property type="protein sequence ID" value="KAH8991227.1"/>
    <property type="molecule type" value="Genomic_DNA"/>
</dbReference>
<sequence length="257" mass="28608">MSEVVSQQESLPPNVKWDASVTPEKATYNDSSGAIFSIYIAQAQKIDEDNVENWKGVADRILIFTGLFSSTVATFIAISYPNLQQDPNIITQSILTQISQQLSNATSNLNDPSGISNTSIRSSFVPPRSVVFINSVWFLSLVLSLICALLATLLQQWAHKYLHAVRQDHAPHVRAHIREYFSRGARKFGISGLVEALPFLLLVSVHLFFAGLVAFAFRANHTVAYFTVAIVGFCFLSYIALTLMPFIFHDCPYYTPL</sequence>
<feature type="transmembrane region" description="Helical" evidence="1">
    <location>
        <begin position="61"/>
        <end position="80"/>
    </location>
</feature>
<reference evidence="3" key="1">
    <citation type="submission" date="2022-01" db="EMBL/GenBank/DDBJ databases">
        <title>Comparative genomics reveals a dynamic genome evolution in the ectomycorrhizal milk-cap (Lactarius) mushrooms.</title>
        <authorList>
            <consortium name="DOE Joint Genome Institute"/>
            <person name="Lebreton A."/>
            <person name="Tang N."/>
            <person name="Kuo A."/>
            <person name="LaButti K."/>
            <person name="Drula E."/>
            <person name="Barry K."/>
            <person name="Clum A."/>
            <person name="Lipzen A."/>
            <person name="Mousain D."/>
            <person name="Ng V."/>
            <person name="Wang R."/>
            <person name="Wang X."/>
            <person name="Dai Y."/>
            <person name="Henrissat B."/>
            <person name="Grigoriev I.V."/>
            <person name="Guerin-Laguette A."/>
            <person name="Yu F."/>
            <person name="Martin F.M."/>
        </authorList>
    </citation>
    <scope>NUCLEOTIDE SEQUENCE</scope>
    <source>
        <strain evidence="3">QP</strain>
    </source>
</reference>
<feature type="transmembrane region" description="Helical" evidence="1">
    <location>
        <begin position="223"/>
        <end position="248"/>
    </location>
</feature>
<accession>A0AAD4QDN6</accession>
<gene>
    <name evidence="3" type="ORF">EDB92DRAFT_2088014</name>
</gene>
<dbReference type="Proteomes" id="UP001201163">
    <property type="component" value="Unassembled WGS sequence"/>
</dbReference>
<evidence type="ECO:0000313" key="4">
    <source>
        <dbReference type="Proteomes" id="UP001201163"/>
    </source>
</evidence>
<organism evidence="3 4">
    <name type="scientific">Lactarius akahatsu</name>
    <dbReference type="NCBI Taxonomy" id="416441"/>
    <lineage>
        <taxon>Eukaryota</taxon>
        <taxon>Fungi</taxon>
        <taxon>Dikarya</taxon>
        <taxon>Basidiomycota</taxon>
        <taxon>Agaricomycotina</taxon>
        <taxon>Agaricomycetes</taxon>
        <taxon>Russulales</taxon>
        <taxon>Russulaceae</taxon>
        <taxon>Lactarius</taxon>
    </lineage>
</organism>
<evidence type="ECO:0000313" key="3">
    <source>
        <dbReference type="EMBL" id="KAH8991227.1"/>
    </source>
</evidence>
<feature type="non-terminal residue" evidence="3">
    <location>
        <position position="257"/>
    </location>
</feature>
<keyword evidence="1" id="KW-0812">Transmembrane</keyword>
<feature type="domain" description="DUF6535" evidence="2">
    <location>
        <begin position="38"/>
        <end position="217"/>
    </location>
</feature>
<dbReference type="Pfam" id="PF20153">
    <property type="entry name" value="DUF6535"/>
    <property type="match status" value="1"/>
</dbReference>
<feature type="transmembrane region" description="Helical" evidence="1">
    <location>
        <begin position="196"/>
        <end position="217"/>
    </location>
</feature>
<dbReference type="InterPro" id="IPR045338">
    <property type="entry name" value="DUF6535"/>
</dbReference>
<evidence type="ECO:0000256" key="1">
    <source>
        <dbReference type="SAM" id="Phobius"/>
    </source>
</evidence>
<keyword evidence="1" id="KW-0472">Membrane</keyword>
<proteinExistence type="predicted"/>